<comment type="caution">
    <text evidence="14">The sequence shown here is derived from an EMBL/GenBank/DDBJ whole genome shotgun (WGS) entry which is preliminary data.</text>
</comment>
<keyword evidence="4" id="KW-0547">Nucleotide-binding</keyword>
<comment type="catalytic activity">
    <reaction evidence="10">
        <text>tRNA(Phe) + L-phenylalanine + ATP = L-phenylalanyl-tRNA(Phe) + AMP + diphosphate + H(+)</text>
        <dbReference type="Rhea" id="RHEA:19413"/>
        <dbReference type="Rhea" id="RHEA-COMP:9668"/>
        <dbReference type="Rhea" id="RHEA-COMP:9699"/>
        <dbReference type="ChEBI" id="CHEBI:15378"/>
        <dbReference type="ChEBI" id="CHEBI:30616"/>
        <dbReference type="ChEBI" id="CHEBI:33019"/>
        <dbReference type="ChEBI" id="CHEBI:58095"/>
        <dbReference type="ChEBI" id="CHEBI:78442"/>
        <dbReference type="ChEBI" id="CHEBI:78531"/>
        <dbReference type="ChEBI" id="CHEBI:456215"/>
        <dbReference type="EC" id="6.1.1.20"/>
    </reaction>
</comment>
<evidence type="ECO:0000313" key="15">
    <source>
        <dbReference type="Proteomes" id="UP000178892"/>
    </source>
</evidence>
<accession>A0A1F5NU45</accession>
<dbReference type="PROSITE" id="PS50862">
    <property type="entry name" value="AA_TRNA_LIGASE_II"/>
    <property type="match status" value="1"/>
</dbReference>
<dbReference type="STRING" id="1817825.A2720_00960"/>
<evidence type="ECO:0000259" key="13">
    <source>
        <dbReference type="PROSITE" id="PS51447"/>
    </source>
</evidence>
<dbReference type="GO" id="GO:0006432">
    <property type="term" value="P:phenylalanyl-tRNA aminoacylation"/>
    <property type="evidence" value="ECO:0007669"/>
    <property type="project" value="TreeGrafter"/>
</dbReference>
<dbReference type="Gene3D" id="3.30.930.10">
    <property type="entry name" value="Bira Bifunctional Protein, Domain 2"/>
    <property type="match status" value="1"/>
</dbReference>
<evidence type="ECO:0000259" key="12">
    <source>
        <dbReference type="PROSITE" id="PS50862"/>
    </source>
</evidence>
<dbReference type="EC" id="6.1.1.20" evidence="2"/>
<dbReference type="InterPro" id="IPR002319">
    <property type="entry name" value="Phenylalanyl-tRNA_Synthase"/>
</dbReference>
<dbReference type="PANTHER" id="PTHR11538:SF41">
    <property type="entry name" value="PHENYLALANINE--TRNA LIGASE, MITOCHONDRIAL"/>
    <property type="match status" value="1"/>
</dbReference>
<dbReference type="SUPFAM" id="SSF54991">
    <property type="entry name" value="Anticodon-binding domain of PheRS"/>
    <property type="match status" value="1"/>
</dbReference>
<evidence type="ECO:0000256" key="1">
    <source>
        <dbReference type="ARBA" id="ARBA00008226"/>
    </source>
</evidence>
<dbReference type="EMBL" id="MFEL01000010">
    <property type="protein sequence ID" value="OGE81094.1"/>
    <property type="molecule type" value="Genomic_DNA"/>
</dbReference>
<feature type="domain" description="Aminoacyl-transfer RNA synthetases class-II family profile" evidence="12">
    <location>
        <begin position="135"/>
        <end position="266"/>
    </location>
</feature>
<dbReference type="GO" id="GO:0000049">
    <property type="term" value="F:tRNA binding"/>
    <property type="evidence" value="ECO:0007669"/>
    <property type="project" value="InterPro"/>
</dbReference>
<feature type="domain" description="FDX-ACB" evidence="13">
    <location>
        <begin position="282"/>
        <end position="376"/>
    </location>
</feature>
<comment type="similarity">
    <text evidence="1">Belongs to the class-II aminoacyl-tRNA synthetase family.</text>
</comment>
<evidence type="ECO:0000313" key="14">
    <source>
        <dbReference type="EMBL" id="OGE81094.1"/>
    </source>
</evidence>
<evidence type="ECO:0000256" key="6">
    <source>
        <dbReference type="ARBA" id="ARBA00022917"/>
    </source>
</evidence>
<dbReference type="Pfam" id="PF03147">
    <property type="entry name" value="FDX-ACB"/>
    <property type="match status" value="1"/>
</dbReference>
<dbReference type="InterPro" id="IPR005121">
    <property type="entry name" value="Fdx_antiC-bd"/>
</dbReference>
<dbReference type="InterPro" id="IPR036690">
    <property type="entry name" value="Fdx_antiC-bd_sf"/>
</dbReference>
<dbReference type="InterPro" id="IPR045864">
    <property type="entry name" value="aa-tRNA-synth_II/BPL/LPL"/>
</dbReference>
<organism evidence="14 15">
    <name type="scientific">Candidatus Doudnabacteria bacterium RIFCSPHIGHO2_01_FULL_46_24</name>
    <dbReference type="NCBI Taxonomy" id="1817825"/>
    <lineage>
        <taxon>Bacteria</taxon>
        <taxon>Candidatus Doudnaibacteriota</taxon>
    </lineage>
</organism>
<evidence type="ECO:0000256" key="11">
    <source>
        <dbReference type="SAM" id="Coils"/>
    </source>
</evidence>
<evidence type="ECO:0000256" key="7">
    <source>
        <dbReference type="ARBA" id="ARBA00022946"/>
    </source>
</evidence>
<dbReference type="InterPro" id="IPR006195">
    <property type="entry name" value="aa-tRNA-synth_II"/>
</dbReference>
<dbReference type="SMART" id="SM00896">
    <property type="entry name" value="FDX-ACB"/>
    <property type="match status" value="1"/>
</dbReference>
<evidence type="ECO:0000256" key="8">
    <source>
        <dbReference type="ARBA" id="ARBA00023146"/>
    </source>
</evidence>
<dbReference type="Proteomes" id="UP000178892">
    <property type="component" value="Unassembled WGS sequence"/>
</dbReference>
<keyword evidence="6" id="KW-0648">Protein biosynthesis</keyword>
<dbReference type="GO" id="GO:0005737">
    <property type="term" value="C:cytoplasm"/>
    <property type="evidence" value="ECO:0007669"/>
    <property type="project" value="TreeGrafter"/>
</dbReference>
<evidence type="ECO:0000256" key="10">
    <source>
        <dbReference type="ARBA" id="ARBA00049255"/>
    </source>
</evidence>
<feature type="coiled-coil region" evidence="11">
    <location>
        <begin position="1"/>
        <end position="28"/>
    </location>
</feature>
<name>A0A1F5NU45_9BACT</name>
<evidence type="ECO:0000256" key="5">
    <source>
        <dbReference type="ARBA" id="ARBA00022840"/>
    </source>
</evidence>
<dbReference type="PANTHER" id="PTHR11538">
    <property type="entry name" value="PHENYLALANYL-TRNA SYNTHETASE"/>
    <property type="match status" value="1"/>
</dbReference>
<dbReference type="AlphaFoldDB" id="A0A1F5NU45"/>
<keyword evidence="7" id="KW-0809">Transit peptide</keyword>
<reference evidence="14 15" key="1">
    <citation type="journal article" date="2016" name="Nat. Commun.">
        <title>Thousands of microbial genomes shed light on interconnected biogeochemical processes in an aquifer system.</title>
        <authorList>
            <person name="Anantharaman K."/>
            <person name="Brown C.T."/>
            <person name="Hug L.A."/>
            <person name="Sharon I."/>
            <person name="Castelle C.J."/>
            <person name="Probst A.J."/>
            <person name="Thomas B.C."/>
            <person name="Singh A."/>
            <person name="Wilkins M.J."/>
            <person name="Karaoz U."/>
            <person name="Brodie E.L."/>
            <person name="Williams K.H."/>
            <person name="Hubbard S.S."/>
            <person name="Banfield J.F."/>
        </authorList>
    </citation>
    <scope>NUCLEOTIDE SEQUENCE [LARGE SCALE GENOMIC DNA]</scope>
</reference>
<evidence type="ECO:0000256" key="2">
    <source>
        <dbReference type="ARBA" id="ARBA00012814"/>
    </source>
</evidence>
<dbReference type="Pfam" id="PF01409">
    <property type="entry name" value="tRNA-synt_2d"/>
    <property type="match status" value="1"/>
</dbReference>
<dbReference type="SUPFAM" id="SSF55681">
    <property type="entry name" value="Class II aaRS and biotin synthetases"/>
    <property type="match status" value="1"/>
</dbReference>
<dbReference type="Gene3D" id="3.30.70.380">
    <property type="entry name" value="Ferrodoxin-fold anticodon-binding domain"/>
    <property type="match status" value="1"/>
</dbReference>
<gene>
    <name evidence="14" type="ORF">A2720_00960</name>
</gene>
<evidence type="ECO:0000256" key="3">
    <source>
        <dbReference type="ARBA" id="ARBA00022598"/>
    </source>
</evidence>
<dbReference type="PROSITE" id="PS51447">
    <property type="entry name" value="FDX_ACB"/>
    <property type="match status" value="1"/>
</dbReference>
<keyword evidence="5" id="KW-0067">ATP-binding</keyword>
<proteinExistence type="inferred from homology"/>
<dbReference type="GO" id="GO:0005524">
    <property type="term" value="F:ATP binding"/>
    <property type="evidence" value="ECO:0007669"/>
    <property type="project" value="UniProtKB-KW"/>
</dbReference>
<keyword evidence="11" id="KW-0175">Coiled coil</keyword>
<keyword evidence="3" id="KW-0436">Ligase</keyword>
<keyword evidence="8" id="KW-0030">Aminoacyl-tRNA synthetase</keyword>
<dbReference type="GO" id="GO:0004826">
    <property type="term" value="F:phenylalanine-tRNA ligase activity"/>
    <property type="evidence" value="ECO:0007669"/>
    <property type="project" value="UniProtKB-EC"/>
</dbReference>
<sequence>MATINVDATEEERLKEQLEKRADFEAQRIRRYLSMPDLSRTEGSPIQEIVKRASQVKSLQDFDVIQVPEIVPAHILFDLFNMPPGHPARSKSDTYYVDEEHVLRTHDTVFWYYYLNDPAIKQRIANKETLGTICYGKVYRKDEIDSRHMNVFHQFGAWLIAPDDKQIFTPDDLKRALAEVGTSVFGSTNFRFYDHNFPYTDPSFEMEAEIKGQWMEMVGSGMVRKTVLKNLGLEGYNGWAFGFGLERLAIASMDLPDIRLLWSQDPRVTKQLKLGQKFVEVSKYPPITRDISFIVDKNFVPNNYFDLIRDIGGDLVEQVELLDKFENEAKFHKDKISYTYRVVYRSPERTLKTEEVEPLQAKLYDETKKQFNAELR</sequence>
<evidence type="ECO:0000256" key="4">
    <source>
        <dbReference type="ARBA" id="ARBA00022741"/>
    </source>
</evidence>
<protein>
    <recommendedName>
        <fullName evidence="2">phenylalanine--tRNA ligase</fullName>
        <ecNumber evidence="2">6.1.1.20</ecNumber>
    </recommendedName>
    <alternativeName>
        <fullName evidence="9">Phenylalanyl-tRNA synthetase</fullName>
    </alternativeName>
</protein>
<evidence type="ECO:0000256" key="9">
    <source>
        <dbReference type="ARBA" id="ARBA00031194"/>
    </source>
</evidence>